<dbReference type="SUPFAM" id="SSF63748">
    <property type="entry name" value="Tudor/PWWP/MBT"/>
    <property type="match status" value="3"/>
</dbReference>
<dbReference type="EMBL" id="UYRS01018531">
    <property type="protein sequence ID" value="VDK37264.1"/>
    <property type="molecule type" value="Genomic_DNA"/>
</dbReference>
<dbReference type="Gene3D" id="2.30.30.140">
    <property type="match status" value="4"/>
</dbReference>
<gene>
    <name evidence="8" type="ORF">TASK_LOCUS6747</name>
</gene>
<organism evidence="10">
    <name type="scientific">Taenia asiatica</name>
    <name type="common">Asian tapeworm</name>
    <dbReference type="NCBI Taxonomy" id="60517"/>
    <lineage>
        <taxon>Eukaryota</taxon>
        <taxon>Metazoa</taxon>
        <taxon>Spiralia</taxon>
        <taxon>Lophotrochozoa</taxon>
        <taxon>Platyhelminthes</taxon>
        <taxon>Cestoda</taxon>
        <taxon>Eucestoda</taxon>
        <taxon>Cyclophyllidea</taxon>
        <taxon>Taeniidae</taxon>
        <taxon>Taenia</taxon>
    </lineage>
</organism>
<dbReference type="STRING" id="60517.A0A0R3W8P3"/>
<dbReference type="InterPro" id="IPR021987">
    <property type="entry name" value="SLED"/>
</dbReference>
<dbReference type="Pfam" id="PF02820">
    <property type="entry name" value="MBT"/>
    <property type="match status" value="2"/>
</dbReference>
<dbReference type="Proteomes" id="UP000282613">
    <property type="component" value="Unassembled WGS sequence"/>
</dbReference>
<evidence type="ECO:0000256" key="4">
    <source>
        <dbReference type="ARBA" id="ARBA00023242"/>
    </source>
</evidence>
<feature type="compositionally biased region" description="Basic residues" evidence="6">
    <location>
        <begin position="895"/>
        <end position="904"/>
    </location>
</feature>
<evidence type="ECO:0000256" key="1">
    <source>
        <dbReference type="ARBA" id="ARBA00004123"/>
    </source>
</evidence>
<dbReference type="OrthoDB" id="5800688at2759"/>
<reference evidence="10" key="1">
    <citation type="submission" date="2017-02" db="UniProtKB">
        <authorList>
            <consortium name="WormBaseParasite"/>
        </authorList>
    </citation>
    <scope>IDENTIFICATION</scope>
</reference>
<dbReference type="PANTHER" id="PTHR12247">
    <property type="entry name" value="POLYCOMB GROUP PROTEIN"/>
    <property type="match status" value="1"/>
</dbReference>
<feature type="compositionally biased region" description="Basic and acidic residues" evidence="6">
    <location>
        <begin position="885"/>
        <end position="894"/>
    </location>
</feature>
<proteinExistence type="predicted"/>
<keyword evidence="4" id="KW-0539">Nucleus</keyword>
<dbReference type="InterPro" id="IPR004092">
    <property type="entry name" value="Mbt"/>
</dbReference>
<dbReference type="InterPro" id="IPR038348">
    <property type="entry name" value="SLED_sf"/>
</dbReference>
<evidence type="ECO:0000256" key="6">
    <source>
        <dbReference type="SAM" id="MobiDB-lite"/>
    </source>
</evidence>
<dbReference type="GO" id="GO:0042393">
    <property type="term" value="F:histone binding"/>
    <property type="evidence" value="ECO:0007669"/>
    <property type="project" value="TreeGrafter"/>
</dbReference>
<sequence length="1022" mass="115084">MEEQSCSSIDPAAKNFFKNTSFYEFAMETGSEPAPFDLFRHVEKSENLNFVPHQTVEVDLAVLSKNSAKNIPRGIYFWPCEIICSTGVTTKLRWCCPPEKSHSESTAKAESHCENHSFWMLFSSLFWELVHPIGWADSHGGSWIHPSQVSVIEAPRPSPIKKPRHSCSTVNPEFMQKITSLSVPKIVFDKRAVFLRDIVSIGDYLECKTLSDPSSAWPVKILKKYGGRLVVSWLGVDVQFVASCKAYVCDNVMNGKCADNPVFSVFMWDPRIRLLGWSLSHSLKYKPPHGLAISPMEITPDFVNSLSPINDITPRKSLFLFAPEPPKHTFVVGSKLEVFDNLRPEGARPATVTKILSDRYFFVRFDALPADGSTMFTEPREFIGHVGMPQIMPPKMCDYYGLRLLPPENWPSDKPFCWHVYIRMLSNLSTTSSSLPSYLKLTNDSYQSLMKHLSVSVDRFFTTASPRSKNPQESQLDTYSPLQNVGAFGTARSRRLKTDATDNSGLWASRDFCPGMKLEMALPSFMWESIHLTPSGDLEFHESPICTATVIRCQAGLLWLLPDLPENWSPHLCPEHPINKPVVIESSSTSLYPLGWSQANGHPFVPPASYLQPTPSHLEDPPIWKSPSGLKQSFQQIVGVTEIKSFYAGAEVCPRIYLNASCYTGPHILKSKFDSLPRMFGPGPVERTLVAMLFRLASAIDKPVRVLRGLEADWVTKLSNNVCSINWKRRKEAMRSEGLRRWRSGMGLTALRVRCPRKGTYLSLPFEVCKPARAVDEFCRQICIGLEACPFLLSTRRLDASEACPLKCNDLIKSHRVASENCPPMVLITDDTIVSTACLLNTEMRISRGNSRRPLVVSSRLLTSRSLLPSLLYNWNPITSDQDSDTPRERDTKPLKRPRSRRVPPRTASRTTATRMNRNNQFYLLLNGEASLLQSVEVPTLTSNPIKWTPLDLAAYLTTTDCNDLSSWLASQAVDGQSFMLLPPAHELHTEMGLPWELSVKIAQHADRLRLAYMKQYDKNPS</sequence>
<protein>
    <submittedName>
        <fullName evidence="10">SLED domain-containing protein</fullName>
    </submittedName>
</protein>
<evidence type="ECO:0000313" key="10">
    <source>
        <dbReference type="WBParaSite" id="TASK_0000674601-mRNA-1"/>
    </source>
</evidence>
<keyword evidence="9" id="KW-1185">Reference proteome</keyword>
<dbReference type="GO" id="GO:0045892">
    <property type="term" value="P:negative regulation of DNA-templated transcription"/>
    <property type="evidence" value="ECO:0007669"/>
    <property type="project" value="TreeGrafter"/>
</dbReference>
<dbReference type="InterPro" id="IPR050548">
    <property type="entry name" value="PcG_chromatin_remod_factors"/>
</dbReference>
<evidence type="ECO:0000313" key="9">
    <source>
        <dbReference type="Proteomes" id="UP000282613"/>
    </source>
</evidence>
<feature type="compositionally biased region" description="Low complexity" evidence="6">
    <location>
        <begin position="905"/>
        <end position="914"/>
    </location>
</feature>
<dbReference type="Pfam" id="PF12140">
    <property type="entry name" value="SLED"/>
    <property type="match status" value="1"/>
</dbReference>
<evidence type="ECO:0000313" key="8">
    <source>
        <dbReference type="EMBL" id="VDK37264.1"/>
    </source>
</evidence>
<name>A0A0R3W8P3_TAEAS</name>
<dbReference type="PANTHER" id="PTHR12247:SF129">
    <property type="entry name" value="SOP-2-RELATED PROTEIN 3"/>
    <property type="match status" value="1"/>
</dbReference>
<evidence type="ECO:0000256" key="2">
    <source>
        <dbReference type="ARBA" id="ARBA00022491"/>
    </source>
</evidence>
<dbReference type="GO" id="GO:0005634">
    <property type="term" value="C:nucleus"/>
    <property type="evidence" value="ECO:0007669"/>
    <property type="project" value="UniProtKB-SubCell"/>
</dbReference>
<dbReference type="InterPro" id="IPR013761">
    <property type="entry name" value="SAM/pointed_sf"/>
</dbReference>
<dbReference type="Gene3D" id="3.90.1150.190">
    <property type="entry name" value="SLED domain"/>
    <property type="match status" value="1"/>
</dbReference>
<accession>A0A0R3W8P3</accession>
<dbReference type="WBParaSite" id="TASK_0000674601-mRNA-1">
    <property type="protein sequence ID" value="TASK_0000674601-mRNA-1"/>
    <property type="gene ID" value="TASK_0000674601"/>
</dbReference>
<comment type="subcellular location">
    <subcellularLocation>
        <location evidence="1">Nucleus</location>
    </subcellularLocation>
</comment>
<evidence type="ECO:0000259" key="7">
    <source>
        <dbReference type="Pfam" id="PF12140"/>
    </source>
</evidence>
<dbReference type="GO" id="GO:0003682">
    <property type="term" value="F:chromatin binding"/>
    <property type="evidence" value="ECO:0007669"/>
    <property type="project" value="TreeGrafter"/>
</dbReference>
<keyword evidence="2" id="KW-0678">Repressor</keyword>
<dbReference type="AlphaFoldDB" id="A0A0R3W8P3"/>
<evidence type="ECO:0000256" key="5">
    <source>
        <dbReference type="PROSITE-ProRule" id="PRU00459"/>
    </source>
</evidence>
<feature type="domain" description="SLED" evidence="7">
    <location>
        <begin position="653"/>
        <end position="795"/>
    </location>
</feature>
<dbReference type="PROSITE" id="PS51079">
    <property type="entry name" value="MBT"/>
    <property type="match status" value="1"/>
</dbReference>
<dbReference type="Gene3D" id="1.10.150.50">
    <property type="entry name" value="Transcription Factor, Ets-1"/>
    <property type="match status" value="1"/>
</dbReference>
<feature type="repeat" description="MBT" evidence="5">
    <location>
        <begin position="300"/>
        <end position="407"/>
    </location>
</feature>
<dbReference type="SMART" id="SM00561">
    <property type="entry name" value="MBT"/>
    <property type="match status" value="1"/>
</dbReference>
<evidence type="ECO:0000256" key="3">
    <source>
        <dbReference type="ARBA" id="ARBA00022737"/>
    </source>
</evidence>
<keyword evidence="3" id="KW-0677">Repeat</keyword>
<feature type="region of interest" description="Disordered" evidence="6">
    <location>
        <begin position="879"/>
        <end position="914"/>
    </location>
</feature>
<reference evidence="8 9" key="2">
    <citation type="submission" date="2018-11" db="EMBL/GenBank/DDBJ databases">
        <authorList>
            <consortium name="Pathogen Informatics"/>
        </authorList>
    </citation>
    <scope>NUCLEOTIDE SEQUENCE [LARGE SCALE GENOMIC DNA]</scope>
</reference>